<reference evidence="6 7" key="1">
    <citation type="submission" date="2024-11" db="EMBL/GenBank/DDBJ databases">
        <authorList>
            <person name="Heng Y.C."/>
            <person name="Lim A.C.H."/>
            <person name="Lee J.K.Y."/>
            <person name="Kittelmann S."/>
        </authorList>
    </citation>
    <scope>NUCLEOTIDE SEQUENCE [LARGE SCALE GENOMIC DNA]</scope>
    <source>
        <strain evidence="6 7">WILCCON 0269</strain>
    </source>
</reference>
<proteinExistence type="inferred from homology"/>
<keyword evidence="4" id="KW-0812">Transmembrane</keyword>
<keyword evidence="4" id="KW-0472">Membrane</keyword>
<evidence type="ECO:0000256" key="3">
    <source>
        <dbReference type="PROSITE-ProRule" id="PRU00284"/>
    </source>
</evidence>
<gene>
    <name evidence="6" type="ORF">ACJDU8_16615</name>
</gene>
<evidence type="ECO:0000313" key="7">
    <source>
        <dbReference type="Proteomes" id="UP001623660"/>
    </source>
</evidence>
<comment type="caution">
    <text evidence="6">The sequence shown here is derived from an EMBL/GenBank/DDBJ whole genome shotgun (WGS) entry which is preliminary data.</text>
</comment>
<dbReference type="Proteomes" id="UP001623660">
    <property type="component" value="Unassembled WGS sequence"/>
</dbReference>
<evidence type="ECO:0000256" key="2">
    <source>
        <dbReference type="ARBA" id="ARBA00029447"/>
    </source>
</evidence>
<evidence type="ECO:0000256" key="4">
    <source>
        <dbReference type="SAM" id="Phobius"/>
    </source>
</evidence>
<keyword evidence="7" id="KW-1185">Reference proteome</keyword>
<feature type="domain" description="Methyl-accepting transducer" evidence="5">
    <location>
        <begin position="290"/>
        <end position="541"/>
    </location>
</feature>
<protein>
    <submittedName>
        <fullName evidence="6">Methyl-accepting chemotaxis protein</fullName>
    </submittedName>
</protein>
<organism evidence="6 7">
    <name type="scientific">Candidatus Clostridium eludens</name>
    <dbReference type="NCBI Taxonomy" id="3381663"/>
    <lineage>
        <taxon>Bacteria</taxon>
        <taxon>Bacillati</taxon>
        <taxon>Bacillota</taxon>
        <taxon>Clostridia</taxon>
        <taxon>Eubacteriales</taxon>
        <taxon>Clostridiaceae</taxon>
        <taxon>Clostridium</taxon>
    </lineage>
</organism>
<dbReference type="Pfam" id="PF12729">
    <property type="entry name" value="4HB_MCP_1"/>
    <property type="match status" value="1"/>
</dbReference>
<dbReference type="SMART" id="SM00283">
    <property type="entry name" value="MA"/>
    <property type="match status" value="1"/>
</dbReference>
<dbReference type="InterPro" id="IPR024478">
    <property type="entry name" value="HlyB_4HB_MCP"/>
</dbReference>
<feature type="transmembrane region" description="Helical" evidence="4">
    <location>
        <begin position="189"/>
        <end position="208"/>
    </location>
</feature>
<dbReference type="PROSITE" id="PS50111">
    <property type="entry name" value="CHEMOTAXIS_TRANSDUC_2"/>
    <property type="match status" value="1"/>
</dbReference>
<comment type="similarity">
    <text evidence="2">Belongs to the methyl-accepting chemotaxis (MCP) protein family.</text>
</comment>
<evidence type="ECO:0000313" key="6">
    <source>
        <dbReference type="EMBL" id="MFL0197168.1"/>
    </source>
</evidence>
<keyword evidence="1 3" id="KW-0807">Transducer</keyword>
<keyword evidence="4" id="KW-1133">Transmembrane helix</keyword>
<feature type="transmembrane region" description="Helical" evidence="4">
    <location>
        <begin position="13"/>
        <end position="33"/>
    </location>
</feature>
<name>A0ABW8SPS5_9CLOT</name>
<dbReference type="Gene3D" id="1.10.287.950">
    <property type="entry name" value="Methyl-accepting chemotaxis protein"/>
    <property type="match status" value="1"/>
</dbReference>
<dbReference type="PANTHER" id="PTHR32089:SF112">
    <property type="entry name" value="LYSOZYME-LIKE PROTEIN-RELATED"/>
    <property type="match status" value="1"/>
</dbReference>
<dbReference type="Gene3D" id="6.10.340.10">
    <property type="match status" value="1"/>
</dbReference>
<dbReference type="PRINTS" id="PR00260">
    <property type="entry name" value="CHEMTRNSDUCR"/>
</dbReference>
<dbReference type="SUPFAM" id="SSF58104">
    <property type="entry name" value="Methyl-accepting chemotaxis protein (MCP) signaling domain"/>
    <property type="match status" value="1"/>
</dbReference>
<evidence type="ECO:0000259" key="5">
    <source>
        <dbReference type="PROSITE" id="PS50111"/>
    </source>
</evidence>
<dbReference type="RefSeq" id="WP_406793272.1">
    <property type="nucleotide sequence ID" value="NZ_JBJHZX010000026.1"/>
</dbReference>
<accession>A0ABW8SPS5</accession>
<dbReference type="PANTHER" id="PTHR32089">
    <property type="entry name" value="METHYL-ACCEPTING CHEMOTAXIS PROTEIN MCPB"/>
    <property type="match status" value="1"/>
</dbReference>
<evidence type="ECO:0000256" key="1">
    <source>
        <dbReference type="ARBA" id="ARBA00023224"/>
    </source>
</evidence>
<dbReference type="Pfam" id="PF00015">
    <property type="entry name" value="MCPsignal"/>
    <property type="match status" value="1"/>
</dbReference>
<dbReference type="InterPro" id="IPR004090">
    <property type="entry name" value="Chemotax_Me-accpt_rcpt"/>
</dbReference>
<sequence>MGWFNNVKIRSKLLMSFLTISLFIVIVGIISIINMGKINTGSNELYNDNLKTLRSLDKFDANTLHLRLAIINLVESRDNSKISDTINSVDSLRNENDSILSEYKKKNLSPEEKNILTKLESELTDWRNICDKIINLMADGKYDEAMTVNKEAASYRDKLTKTIEQLVQIVDERAKNSNTKNISLYNTSFYMITLISVLGLIMALALGVKISSSISSEVAKILSFTELLSKGDLSETLKLSSKNEIGLIAEELSSANKNMRDLIGEIIRGTEDMSASSEELSATSEEISSMMLSVNEATDYIAKGAQNLSNITGEISQSSEKMETSIHELSNKVEESAKSSLEIRKRAENIKQTASKNIEEGESIYNEKKNNIIKAIEDGRVVSEVKLMAASISSIAEQTNLLALNAAIEAARAGEHGRGFAVVADEVRKLAEQSSNTIESINKMVFSVEAAFKNLSESGKDILDYMVNSVKPSYQFLMDTGIQYEKDAEFINNISEEINISSNQMKQLVSKVNSAIQSVTSTAEQSSSESQEILSSINEVTKAIEDISASSQSQAELAEKLTSMVNKFKIG</sequence>
<dbReference type="InterPro" id="IPR004089">
    <property type="entry name" value="MCPsignal_dom"/>
</dbReference>
<dbReference type="EMBL" id="JBJHZX010000026">
    <property type="protein sequence ID" value="MFL0197168.1"/>
    <property type="molecule type" value="Genomic_DNA"/>
</dbReference>